<keyword evidence="1" id="KW-1133">Transmembrane helix</keyword>
<dbReference type="AlphaFoldDB" id="A0A366MSS9"/>
<feature type="transmembrane region" description="Helical" evidence="1">
    <location>
        <begin position="77"/>
        <end position="98"/>
    </location>
</feature>
<accession>A0A366MSS9</accession>
<reference evidence="2 3" key="1">
    <citation type="submission" date="2017-10" db="EMBL/GenBank/DDBJ databases">
        <title>Genomics of the genus Arcobacter.</title>
        <authorList>
            <person name="Perez-Cataluna A."/>
            <person name="Figueras M.J."/>
        </authorList>
    </citation>
    <scope>NUCLEOTIDE SEQUENCE [LARGE SCALE GENOMIC DNA]</scope>
    <source>
        <strain evidence="2 3">CECT 9230</strain>
    </source>
</reference>
<feature type="transmembrane region" description="Helical" evidence="1">
    <location>
        <begin position="47"/>
        <end position="71"/>
    </location>
</feature>
<evidence type="ECO:0000313" key="2">
    <source>
        <dbReference type="EMBL" id="RBQ28644.1"/>
    </source>
</evidence>
<name>A0A366MSS9_9BACT</name>
<feature type="transmembrane region" description="Helical" evidence="1">
    <location>
        <begin position="181"/>
        <end position="213"/>
    </location>
</feature>
<organism evidence="2 3">
    <name type="scientific">Aliarcobacter vitoriensis</name>
    <dbReference type="NCBI Taxonomy" id="2011099"/>
    <lineage>
        <taxon>Bacteria</taxon>
        <taxon>Pseudomonadati</taxon>
        <taxon>Campylobacterota</taxon>
        <taxon>Epsilonproteobacteria</taxon>
        <taxon>Campylobacterales</taxon>
        <taxon>Arcobacteraceae</taxon>
        <taxon>Aliarcobacter</taxon>
    </lineage>
</organism>
<evidence type="ECO:0000313" key="3">
    <source>
        <dbReference type="Proteomes" id="UP000252669"/>
    </source>
</evidence>
<keyword evidence="3" id="KW-1185">Reference proteome</keyword>
<evidence type="ECO:0000256" key="1">
    <source>
        <dbReference type="SAM" id="Phobius"/>
    </source>
</evidence>
<dbReference type="Proteomes" id="UP000252669">
    <property type="component" value="Unassembled WGS sequence"/>
</dbReference>
<gene>
    <name evidence="2" type="ORF">CRU91_08090</name>
</gene>
<protein>
    <submittedName>
        <fullName evidence="2">Uncharacterized protein</fullName>
    </submittedName>
</protein>
<dbReference type="OrthoDB" id="9933316at2"/>
<comment type="caution">
    <text evidence="2">The sequence shown here is derived from an EMBL/GenBank/DDBJ whole genome shotgun (WGS) entry which is preliminary data.</text>
</comment>
<dbReference type="RefSeq" id="WP_113894724.1">
    <property type="nucleotide sequence ID" value="NZ_JANJGA010000013.1"/>
</dbReference>
<keyword evidence="1" id="KW-0812">Transmembrane</keyword>
<dbReference type="EMBL" id="PDKB01000013">
    <property type="protein sequence ID" value="RBQ28644.1"/>
    <property type="molecule type" value="Genomic_DNA"/>
</dbReference>
<sequence>MHTKYYLNQEIKEEIEKKGFSIYNYISLKELLFTVNKDFLSIVNHQYFTIIYLLLMMTIMFPLSFVVMLQIKNPFTILISILVYAVFIYSLIYVYLIYKLLFRTYKFSKITNILYTKKGLIIDNKIFHYEEDSKLKNLLLDYEKLFDEYLSKPSKLSENINIFKKNISDNITKDSEGKKDYFSYGLIFIFYYLGIILGFFFFFIFFFFISLYFKINKSVELKIKDNMTIIDNKIKKLDEIYHLLNNQISTFKDGEISNLSKKIDKNMNKFYENINTVLTQKNLLTKIIEQSIYKDFIDFEYLAFYIKTQFNKPLTDVIKLMSDYKSKVDNQINEIENYLKNSNEKENYQVEQKLINLQTIQKNISIYLNKLKMSLQ</sequence>
<proteinExistence type="predicted"/>
<keyword evidence="1" id="KW-0472">Membrane</keyword>